<organism evidence="2 3">
    <name type="scientific">Escherichia coli</name>
    <dbReference type="NCBI Taxonomy" id="562"/>
    <lineage>
        <taxon>Bacteria</taxon>
        <taxon>Pseudomonadati</taxon>
        <taxon>Pseudomonadota</taxon>
        <taxon>Gammaproteobacteria</taxon>
        <taxon>Enterobacterales</taxon>
        <taxon>Enterobacteriaceae</taxon>
        <taxon>Escherichia</taxon>
    </lineage>
</organism>
<reference evidence="2 3" key="1">
    <citation type="submission" date="2018-06" db="EMBL/GenBank/DDBJ databases">
        <authorList>
            <consortium name="Pathogen Informatics"/>
            <person name="Doyle S."/>
        </authorList>
    </citation>
    <scope>NUCLEOTIDE SEQUENCE [LARGE SCALE GENOMIC DNA]</scope>
    <source>
        <strain evidence="2 3">NCTC7928</strain>
    </source>
</reference>
<keyword evidence="1" id="KW-0812">Transmembrane</keyword>
<feature type="transmembrane region" description="Helical" evidence="1">
    <location>
        <begin position="6"/>
        <end position="31"/>
    </location>
</feature>
<keyword evidence="1" id="KW-0472">Membrane</keyword>
<accession>A0A376LQ28</accession>
<name>A0A376LQ28_ECOLX</name>
<evidence type="ECO:0000256" key="1">
    <source>
        <dbReference type="SAM" id="Phobius"/>
    </source>
</evidence>
<keyword evidence="1" id="KW-1133">Transmembrane helix</keyword>
<evidence type="ECO:0000313" key="3">
    <source>
        <dbReference type="Proteomes" id="UP000254877"/>
    </source>
</evidence>
<proteinExistence type="predicted"/>
<sequence length="33" mass="3490">MDSKHVFALAFAIAAAIDVNVVLFGGLYLLVNP</sequence>
<protein>
    <submittedName>
        <fullName evidence="2">Uncharacterized protein</fullName>
    </submittedName>
</protein>
<dbReference type="EMBL" id="UGAB01000002">
    <property type="protein sequence ID" value="STF46317.1"/>
    <property type="molecule type" value="Genomic_DNA"/>
</dbReference>
<evidence type="ECO:0000313" key="2">
    <source>
        <dbReference type="EMBL" id="STF46317.1"/>
    </source>
</evidence>
<dbReference type="AlphaFoldDB" id="A0A376LQ28"/>
<gene>
    <name evidence="2" type="ORF">NCTC7928_07119</name>
</gene>
<dbReference type="Proteomes" id="UP000254877">
    <property type="component" value="Unassembled WGS sequence"/>
</dbReference>